<dbReference type="PANTHER" id="PTHR11851">
    <property type="entry name" value="METALLOPROTEASE"/>
    <property type="match status" value="1"/>
</dbReference>
<protein>
    <submittedName>
        <fullName evidence="6">Uncharacterized protein</fullName>
    </submittedName>
</protein>
<keyword evidence="3" id="KW-0378">Hydrolase</keyword>
<evidence type="ECO:0000256" key="3">
    <source>
        <dbReference type="ARBA" id="ARBA00022801"/>
    </source>
</evidence>
<gene>
    <name evidence="6" type="ORF">LVIROSA_LOCUS9818</name>
</gene>
<reference evidence="6 7" key="1">
    <citation type="submission" date="2022-01" db="EMBL/GenBank/DDBJ databases">
        <authorList>
            <person name="Xiong W."/>
            <person name="Schranz E."/>
        </authorList>
    </citation>
    <scope>NUCLEOTIDE SEQUENCE [LARGE SCALE GENOMIC DNA]</scope>
</reference>
<keyword evidence="4" id="KW-0862">Zinc</keyword>
<keyword evidence="5" id="KW-0482">Metalloprotease</keyword>
<dbReference type="InterPro" id="IPR011249">
    <property type="entry name" value="Metalloenz_LuxS/M16"/>
</dbReference>
<evidence type="ECO:0000313" key="7">
    <source>
        <dbReference type="Proteomes" id="UP001157418"/>
    </source>
</evidence>
<evidence type="ECO:0000256" key="1">
    <source>
        <dbReference type="ARBA" id="ARBA00022670"/>
    </source>
</evidence>
<dbReference type="GO" id="GO:0005739">
    <property type="term" value="C:mitochondrion"/>
    <property type="evidence" value="ECO:0007669"/>
    <property type="project" value="TreeGrafter"/>
</dbReference>
<comment type="caution">
    <text evidence="6">The sequence shown here is derived from an EMBL/GenBank/DDBJ whole genome shotgun (WGS) entry which is preliminary data.</text>
</comment>
<organism evidence="6 7">
    <name type="scientific">Lactuca virosa</name>
    <dbReference type="NCBI Taxonomy" id="75947"/>
    <lineage>
        <taxon>Eukaryota</taxon>
        <taxon>Viridiplantae</taxon>
        <taxon>Streptophyta</taxon>
        <taxon>Embryophyta</taxon>
        <taxon>Tracheophyta</taxon>
        <taxon>Spermatophyta</taxon>
        <taxon>Magnoliopsida</taxon>
        <taxon>eudicotyledons</taxon>
        <taxon>Gunneridae</taxon>
        <taxon>Pentapetalae</taxon>
        <taxon>asterids</taxon>
        <taxon>campanulids</taxon>
        <taxon>Asterales</taxon>
        <taxon>Asteraceae</taxon>
        <taxon>Cichorioideae</taxon>
        <taxon>Cichorieae</taxon>
        <taxon>Lactucinae</taxon>
        <taxon>Lactuca</taxon>
    </lineage>
</organism>
<evidence type="ECO:0000313" key="6">
    <source>
        <dbReference type="EMBL" id="CAH1422490.1"/>
    </source>
</evidence>
<proteinExistence type="predicted"/>
<keyword evidence="7" id="KW-1185">Reference proteome</keyword>
<keyword evidence="1" id="KW-0645">Protease</keyword>
<dbReference type="Gene3D" id="3.30.830.10">
    <property type="entry name" value="Metalloenzyme, LuxS/M16 peptidase-like"/>
    <property type="match status" value="1"/>
</dbReference>
<dbReference type="PANTHER" id="PTHR11851:SF149">
    <property type="entry name" value="GH01077P"/>
    <property type="match status" value="1"/>
</dbReference>
<dbReference type="SUPFAM" id="SSF63411">
    <property type="entry name" value="LuxS/MPP-like metallohydrolase"/>
    <property type="match status" value="1"/>
</dbReference>
<name>A0AAU9MKP3_9ASTR</name>
<dbReference type="EMBL" id="CAKMRJ010001112">
    <property type="protein sequence ID" value="CAH1422490.1"/>
    <property type="molecule type" value="Genomic_DNA"/>
</dbReference>
<dbReference type="AlphaFoldDB" id="A0AAU9MKP3"/>
<sequence>MNTGATGGEVAAEAGTNIMEGTVKVGVGLQTKEVIFDHFHATAFQYTPLGILGPLEIIQKITKKDMKNYISTHYVVHRIVTSAFDGTRLSKWEEPNGAKRVLLLIYFSHPRLQSEAKNTVS</sequence>
<dbReference type="GO" id="GO:0046872">
    <property type="term" value="F:metal ion binding"/>
    <property type="evidence" value="ECO:0007669"/>
    <property type="project" value="UniProtKB-KW"/>
</dbReference>
<evidence type="ECO:0000256" key="2">
    <source>
        <dbReference type="ARBA" id="ARBA00022723"/>
    </source>
</evidence>
<dbReference type="InterPro" id="IPR050361">
    <property type="entry name" value="MPP/UQCRC_Complex"/>
</dbReference>
<keyword evidence="2" id="KW-0479">Metal-binding</keyword>
<dbReference type="Proteomes" id="UP001157418">
    <property type="component" value="Unassembled WGS sequence"/>
</dbReference>
<evidence type="ECO:0000256" key="4">
    <source>
        <dbReference type="ARBA" id="ARBA00022833"/>
    </source>
</evidence>
<dbReference type="GO" id="GO:0008237">
    <property type="term" value="F:metallopeptidase activity"/>
    <property type="evidence" value="ECO:0007669"/>
    <property type="project" value="UniProtKB-KW"/>
</dbReference>
<evidence type="ECO:0000256" key="5">
    <source>
        <dbReference type="ARBA" id="ARBA00023049"/>
    </source>
</evidence>
<dbReference type="GO" id="GO:0006508">
    <property type="term" value="P:proteolysis"/>
    <property type="evidence" value="ECO:0007669"/>
    <property type="project" value="UniProtKB-KW"/>
</dbReference>
<accession>A0AAU9MKP3</accession>